<sequence length="1641" mass="199229">MYFKYCKSSEFLLGIQNYSLNKNEQTNKKRRSYNKINEKYYLENEYNLIACKFEKIKNLNHPNICRYLNLKRKNNNYTIFSEYYSISLYDILNEEKINYTKFNCLKKLSKSNNFKYSNTINNKIIDSKILNKIIYEILSAVQYLHDQKIKFLNLNTNNILITPKGKVKLHSYCISYLFNNHIYPNEKNDFFKNKLINEIISSKKYQNKLIDYNIKDYHLEEFVKKNAEYNRTKNQNNKDNFLSIENYFNYFDFTDDILYYLPLFIFLNILKNEKISLKYDLYKHIDIFSVGIIILQIVNGLLNFTFIIENFSYFINMKKINNLKGKSNDNTMGNNKKKNSKKKLIKSLPYFDYSNKNIKERKRNNCKNDNNYEYNYNDNYYDKNFNEKKMKKIYNMIHILKKLVTEKKKNIINNVPKKNELTNKEKGEGKKNQMFFFKSYFEKKDILSKVQNIFILLLYIKIYFIYIYNQKKENNKNEISLININIYNTFEKLCKEKFKNKKNHYISISYKIIKRTIENLINYKINVHFIKIIESMYSEFFTISLLKISLRNVFLYEKNNEKIFFINFLHKCLLLNFSKINISSLLSHYYFFYNDNVVKNNRFSSNSNKNSYLIINGLNLSNNNHINLMKEEKNNENINSNKKKYCKYDYYNPYITDYILSVKNYNELKSKYYINKKNIYYWFNLLYNINYNEELMNCNFFLKSQNILKIPFLIYKKKQKFYHLSLFSFYKLNLINKYYDLYSVYEYLSKEKKIVKRIKFEKEDINVCKQIRDNKKLYERYININSYKLLKKRHNIKKIINQMITKSNSKLKRNENKTKEKINKVKESYEQVKNDTEVSTLSDEIRFSNNYKNEKIEHFNFFNISFISKNSCLLFKDYNIKTFGIHLNEFYDIIKDAYLFISNNKNLSCKCVYKKNSFFIYEYNLYLKFQEFLKCHPLNNIELYQQLKNEFPICLRDIMYLIFLNYNYSILIKKSIEKKEKIKTLINIINKENFVNINSFNKNVYSNYNDSENKILNIKNSIKKKDYLKNINNINESKNSINDMNNNKEYLNKIGINKNTSSKCFKILRKKLKCNNDLVGSIKFQKKIYDLLLLIKFKLDIKNKYLKYLLTPITLLYYNNIYLAYKCIKQIIKIYLLELYKNKYYFNEYFYIFNCLLNYYIPELSIFFFKNNINITNLIRSWVCSLFCNFFDLENIYLLLDKILILPSSYIFFVCISILLYLKKFIMNTCCNDFYKKIFSLSNIVDLNFVLNNSIEIFNKTHTMYITFPSYSESNEEFLNNKDIKKYNSINYLSYIIKHKFWFNYYVHKDTFKIYKKIKKKKKSENIKDFYNGENLISENVRDFDNGENLIRENVRDFDNGKNLISDNEFLIHEDSHLINNEFNIITNNVGANIKLKRKSFSTMNADFINKKTKIKFLKLKGEYIEKKDTKNYNKILRNDKWSLKHNNIKSLKLKYYEYFLKCYKENKKNNLNEFICHNKNELKNSIQKKNKNNNKNKNKNTLDIYYDFKNKKSFKNIDAIKLNCFPILPFFYAKNLLNDLLFDNFIFVDMRLPECYNKKHLKYSIHINTFLTNFKKGFYNNYIDDYNVNINLKTIVLIFHDSVFDFDSIYNFLNLKIKFITILHGGFEHALNKLPSNYFT</sequence>
<feature type="transmembrane region" description="Helical" evidence="2">
    <location>
        <begin position="1105"/>
        <end position="1123"/>
    </location>
</feature>
<proteinExistence type="predicted"/>
<dbReference type="Gene3D" id="1.10.510.10">
    <property type="entry name" value="Transferase(Phosphotransferase) domain 1"/>
    <property type="match status" value="1"/>
</dbReference>
<feature type="coiled-coil region" evidence="1">
    <location>
        <begin position="808"/>
        <end position="835"/>
    </location>
</feature>
<dbReference type="SUPFAM" id="SSF47923">
    <property type="entry name" value="Ypt/Rab-GAP domain of gyp1p"/>
    <property type="match status" value="1"/>
</dbReference>
<keyword evidence="2" id="KW-1133">Transmembrane helix</keyword>
<dbReference type="SUPFAM" id="SSF56112">
    <property type="entry name" value="Protein kinase-like (PK-like)"/>
    <property type="match status" value="1"/>
</dbReference>
<evidence type="ECO:0000256" key="2">
    <source>
        <dbReference type="SAM" id="Phobius"/>
    </source>
</evidence>
<dbReference type="VEuPathDB" id="PlasmoDB:PGAL8A_00182700"/>
<keyword evidence="1" id="KW-0175">Coiled coil</keyword>
<dbReference type="RefSeq" id="XP_028527256.1">
    <property type="nucleotide sequence ID" value="XM_028670511.1"/>
</dbReference>
<keyword evidence="2" id="KW-0472">Membrane</keyword>
<feature type="transmembrane region" description="Helical" evidence="2">
    <location>
        <begin position="1203"/>
        <end position="1222"/>
    </location>
</feature>
<dbReference type="Gene3D" id="1.10.472.80">
    <property type="entry name" value="Ypt/Rab-GAP domain of gyp1p, domain 3"/>
    <property type="match status" value="1"/>
</dbReference>
<dbReference type="GeneID" id="39730354"/>
<gene>
    <name evidence="4" type="ORF">PGAL8A_00182700</name>
</gene>
<dbReference type="OrthoDB" id="1668230at2759"/>
<dbReference type="InterPro" id="IPR001245">
    <property type="entry name" value="Ser-Thr/Tyr_kinase_cat_dom"/>
</dbReference>
<evidence type="ECO:0000256" key="1">
    <source>
        <dbReference type="SAM" id="Coils"/>
    </source>
</evidence>
<dbReference type="Pfam" id="PF07714">
    <property type="entry name" value="PK_Tyr_Ser-Thr"/>
    <property type="match status" value="1"/>
</dbReference>
<keyword evidence="4" id="KW-0808">Transferase</keyword>
<feature type="transmembrane region" description="Helical" evidence="2">
    <location>
        <begin position="1144"/>
        <end position="1161"/>
    </location>
</feature>
<dbReference type="OMA" id="WIRYYVH"/>
<organism evidence="4 5">
    <name type="scientific">Plasmodium gallinaceum</name>
    <dbReference type="NCBI Taxonomy" id="5849"/>
    <lineage>
        <taxon>Eukaryota</taxon>
        <taxon>Sar</taxon>
        <taxon>Alveolata</taxon>
        <taxon>Apicomplexa</taxon>
        <taxon>Aconoidasida</taxon>
        <taxon>Haemosporida</taxon>
        <taxon>Plasmodiidae</taxon>
        <taxon>Plasmodium</taxon>
        <taxon>Plasmodium (Haemamoeba)</taxon>
    </lineage>
</organism>
<reference evidence="4" key="1">
    <citation type="submission" date="2015-04" db="EMBL/GenBank/DDBJ databases">
        <authorList>
            <consortium name="Pathogen Informatics"/>
        </authorList>
    </citation>
    <scope>NUCLEOTIDE SEQUENCE [LARGE SCALE GENOMIC DNA]</scope>
    <source>
        <strain evidence="4">8A</strain>
    </source>
</reference>
<keyword evidence="2" id="KW-0812">Transmembrane</keyword>
<dbReference type="PROSITE" id="PS50011">
    <property type="entry name" value="PROTEIN_KINASE_DOM"/>
    <property type="match status" value="1"/>
</dbReference>
<evidence type="ECO:0000259" key="3">
    <source>
        <dbReference type="PROSITE" id="PS50011"/>
    </source>
</evidence>
<name>A0A1J1GTR4_PLAGA</name>
<keyword evidence="5" id="KW-1185">Reference proteome</keyword>
<dbReference type="Proteomes" id="UP000220797">
    <property type="component" value="Unassembled WGS sequence"/>
</dbReference>
<evidence type="ECO:0000313" key="5">
    <source>
        <dbReference type="Proteomes" id="UP000220797"/>
    </source>
</evidence>
<feature type="transmembrane region" description="Helical" evidence="2">
    <location>
        <begin position="287"/>
        <end position="308"/>
    </location>
</feature>
<protein>
    <submittedName>
        <fullName evidence="4">Rab GTPase activator and protein kinase, putative</fullName>
    </submittedName>
</protein>
<dbReference type="InterPro" id="IPR000719">
    <property type="entry name" value="Prot_kinase_dom"/>
</dbReference>
<dbReference type="GO" id="GO:0004672">
    <property type="term" value="F:protein kinase activity"/>
    <property type="evidence" value="ECO:0007669"/>
    <property type="project" value="InterPro"/>
</dbReference>
<keyword evidence="4" id="KW-0418">Kinase</keyword>
<feature type="transmembrane region" description="Helical" evidence="2">
    <location>
        <begin position="450"/>
        <end position="468"/>
    </location>
</feature>
<evidence type="ECO:0000313" key="4">
    <source>
        <dbReference type="EMBL" id="CRG94435.1"/>
    </source>
</evidence>
<dbReference type="InterPro" id="IPR035969">
    <property type="entry name" value="Rab-GAP_TBC_sf"/>
</dbReference>
<feature type="domain" description="Protein kinase" evidence="3">
    <location>
        <begin position="1"/>
        <end position="436"/>
    </location>
</feature>
<dbReference type="EMBL" id="CVMV01000023">
    <property type="protein sequence ID" value="CRG94435.1"/>
    <property type="molecule type" value="Genomic_DNA"/>
</dbReference>
<accession>A0A1J1GTR4</accession>
<dbReference type="GO" id="GO:0005524">
    <property type="term" value="F:ATP binding"/>
    <property type="evidence" value="ECO:0007669"/>
    <property type="project" value="InterPro"/>
</dbReference>
<dbReference type="InterPro" id="IPR011009">
    <property type="entry name" value="Kinase-like_dom_sf"/>
</dbReference>
<comment type="caution">
    <text evidence="4">The sequence shown here is derived from an EMBL/GenBank/DDBJ whole genome shotgun (WGS) entry which is preliminary data.</text>
</comment>